<evidence type="ECO:0000313" key="9">
    <source>
        <dbReference type="Proteomes" id="UP000000775"/>
    </source>
</evidence>
<proteinExistence type="inferred from homology"/>
<keyword evidence="6 7" id="KW-0472">Membrane</keyword>
<reference evidence="8 9" key="1">
    <citation type="journal article" date="2006" name="PLoS Genet.">
        <title>Who ate whom? Adaptive Helicobacter genomic changes that accompanied a host jump from early humans to large felines.</title>
        <authorList>
            <person name="Eppinger M."/>
            <person name="Baar C."/>
            <person name="Linz B."/>
            <person name="Raddatz G."/>
            <person name="Lanz C."/>
            <person name="Keller H."/>
            <person name="Morelli G."/>
            <person name="Gressmann H."/>
            <person name="Achtman M."/>
            <person name="Schuster S.C."/>
        </authorList>
    </citation>
    <scope>NUCLEOTIDE SEQUENCE [LARGE SCALE GENOMIC DNA]</scope>
    <source>
        <strain evidence="8 9">Sheeba</strain>
    </source>
</reference>
<gene>
    <name evidence="8" type="ordered locus">Hac_0374</name>
</gene>
<sequence length="89" mass="9919">MDASGITWLKHTDFNALKLKVSLSIVAISAIFLLKRYMSLEYVLSGIPKDAFLSHNPIFWQVVIHLVFVCSALLATVTNNIAFSQNKGH</sequence>
<organism evidence="8 9">
    <name type="scientific">Helicobacter acinonychis (strain Sheeba)</name>
    <dbReference type="NCBI Taxonomy" id="382638"/>
    <lineage>
        <taxon>Bacteria</taxon>
        <taxon>Pseudomonadati</taxon>
        <taxon>Campylobacterota</taxon>
        <taxon>Epsilonproteobacteria</taxon>
        <taxon>Campylobacterales</taxon>
        <taxon>Helicobacteraceae</taxon>
        <taxon>Helicobacter</taxon>
    </lineage>
</organism>
<evidence type="ECO:0000256" key="7">
    <source>
        <dbReference type="SAM" id="Phobius"/>
    </source>
</evidence>
<dbReference type="eggNOG" id="COG2862">
    <property type="taxonomic scope" value="Bacteria"/>
</dbReference>
<dbReference type="KEGG" id="hac:Hac_0374"/>
<dbReference type="Proteomes" id="UP000000775">
    <property type="component" value="Chromosome"/>
</dbReference>
<evidence type="ECO:0000256" key="6">
    <source>
        <dbReference type="ARBA" id="ARBA00023136"/>
    </source>
</evidence>
<dbReference type="STRING" id="382638.Hac_0374"/>
<comment type="similarity">
    <text evidence="2">Belongs to the UPF0114 family.</text>
</comment>
<evidence type="ECO:0000313" key="8">
    <source>
        <dbReference type="EMBL" id="CAJ99211.1"/>
    </source>
</evidence>
<accession>Q17YR5</accession>
<keyword evidence="3" id="KW-1003">Cell membrane</keyword>
<comment type="subcellular location">
    <subcellularLocation>
        <location evidence="1">Cell membrane</location>
        <topology evidence="1">Multi-pass membrane protein</topology>
    </subcellularLocation>
</comment>
<dbReference type="InterPro" id="IPR020761">
    <property type="entry name" value="UPF0114_bac"/>
</dbReference>
<name>Q17YR5_HELAH</name>
<protein>
    <submittedName>
        <fullName evidence="8">Membrane protein</fullName>
    </submittedName>
</protein>
<evidence type="ECO:0000256" key="4">
    <source>
        <dbReference type="ARBA" id="ARBA00022692"/>
    </source>
</evidence>
<dbReference type="GO" id="GO:0005886">
    <property type="term" value="C:plasma membrane"/>
    <property type="evidence" value="ECO:0007669"/>
    <property type="project" value="UniProtKB-SubCell"/>
</dbReference>
<dbReference type="PANTHER" id="PTHR38596">
    <property type="entry name" value="UPF0114 PROTEIN YQHA"/>
    <property type="match status" value="1"/>
</dbReference>
<keyword evidence="9" id="KW-1185">Reference proteome</keyword>
<evidence type="ECO:0000256" key="3">
    <source>
        <dbReference type="ARBA" id="ARBA00022475"/>
    </source>
</evidence>
<dbReference type="EMBL" id="AM260522">
    <property type="protein sequence ID" value="CAJ99211.1"/>
    <property type="molecule type" value="Genomic_DNA"/>
</dbReference>
<dbReference type="PANTHER" id="PTHR38596:SF1">
    <property type="entry name" value="UPF0114 PROTEIN YQHA"/>
    <property type="match status" value="1"/>
</dbReference>
<dbReference type="Pfam" id="PF03350">
    <property type="entry name" value="UPF0114"/>
    <property type="match status" value="1"/>
</dbReference>
<dbReference type="AlphaFoldDB" id="Q17YR5"/>
<evidence type="ECO:0000256" key="5">
    <source>
        <dbReference type="ARBA" id="ARBA00022989"/>
    </source>
</evidence>
<dbReference type="InterPro" id="IPR005134">
    <property type="entry name" value="UPF0114"/>
</dbReference>
<keyword evidence="4 7" id="KW-0812">Transmembrane</keyword>
<keyword evidence="5 7" id="KW-1133">Transmembrane helix</keyword>
<evidence type="ECO:0000256" key="1">
    <source>
        <dbReference type="ARBA" id="ARBA00004651"/>
    </source>
</evidence>
<dbReference type="HOGENOM" id="CLU_2450519_0_0_7"/>
<feature type="transmembrane region" description="Helical" evidence="7">
    <location>
        <begin position="21"/>
        <end position="38"/>
    </location>
</feature>
<evidence type="ECO:0000256" key="2">
    <source>
        <dbReference type="ARBA" id="ARBA00005774"/>
    </source>
</evidence>
<feature type="transmembrane region" description="Helical" evidence="7">
    <location>
        <begin position="58"/>
        <end position="83"/>
    </location>
</feature>